<dbReference type="RefSeq" id="WP_075624745.1">
    <property type="nucleotide sequence ID" value="NZ_CP094848.1"/>
</dbReference>
<dbReference type="Proteomes" id="UP001202887">
    <property type="component" value="Unassembled WGS sequence"/>
</dbReference>
<evidence type="ECO:0000313" key="2">
    <source>
        <dbReference type="Proteomes" id="UP001202887"/>
    </source>
</evidence>
<accession>A0AAW5EPC5</accession>
<proteinExistence type="predicted"/>
<dbReference type="InterPro" id="IPR036388">
    <property type="entry name" value="WH-like_DNA-bd_sf"/>
</dbReference>
<reference evidence="1" key="2">
    <citation type="submission" date="2022-03" db="EMBL/GenBank/DDBJ databases">
        <authorList>
            <person name="Ryngajllo M."/>
            <person name="Jacek P."/>
            <person name="Kubiak K."/>
        </authorList>
    </citation>
    <scope>NUCLEOTIDE SEQUENCE</scope>
    <source>
        <strain evidence="1">SI1</strain>
    </source>
</reference>
<name>A0AAW5EPC5_NOVHA</name>
<dbReference type="InterPro" id="IPR009061">
    <property type="entry name" value="DNA-bd_dom_put_sf"/>
</dbReference>
<evidence type="ECO:0000313" key="1">
    <source>
        <dbReference type="EMBL" id="MCJ8352708.1"/>
    </source>
</evidence>
<organism evidence="1 2">
    <name type="scientific">Novacetimonas hansenii</name>
    <name type="common">Komagataeibacter hansenii</name>
    <dbReference type="NCBI Taxonomy" id="436"/>
    <lineage>
        <taxon>Bacteria</taxon>
        <taxon>Pseudomonadati</taxon>
        <taxon>Pseudomonadota</taxon>
        <taxon>Alphaproteobacteria</taxon>
        <taxon>Acetobacterales</taxon>
        <taxon>Acetobacteraceae</taxon>
        <taxon>Novacetimonas</taxon>
    </lineage>
</organism>
<dbReference type="SUPFAM" id="SSF46955">
    <property type="entry name" value="Putative DNA-binding domain"/>
    <property type="match status" value="1"/>
</dbReference>
<gene>
    <name evidence="1" type="ORF">K1W68_01630</name>
</gene>
<sequence>MEQPDANADIPSVNKRELAKRLRVSLPTLTNWIDRWEDFPVVSRGGNGVSWAFSPEDVFAFLADRREEEAQSKAGRDQQLLDLQLSFDALLPPDPQPAPGARMSVKEQIDAWKLRDLKRKEAERCGTLVIAADVQEIFTSSVARLSRDIAVYIRQTGREQGWPDAMIRQAESKLAEMQRKSVTDALRALETDEPHADDRQLHLA</sequence>
<reference evidence="1" key="1">
    <citation type="journal article" date="2021" name="Polymers (Basel)">
        <title>Highly Stretchable Bacterial Cellulose Produced by Komagataeibacter hansenii SI1.</title>
        <authorList>
            <person name="Cielecka I."/>
            <person name="Ryngajllo M."/>
            <person name="Maniukiewicz W."/>
            <person name="Bielecki S."/>
        </authorList>
    </citation>
    <scope>NUCLEOTIDE SEQUENCE</scope>
    <source>
        <strain evidence="1">SI1</strain>
    </source>
</reference>
<comment type="caution">
    <text evidence="1">The sequence shown here is derived from an EMBL/GenBank/DDBJ whole genome shotgun (WGS) entry which is preliminary data.</text>
</comment>
<dbReference type="AlphaFoldDB" id="A0AAW5EPC5"/>
<dbReference type="EMBL" id="JAIBCX010000003">
    <property type="protein sequence ID" value="MCJ8352708.1"/>
    <property type="molecule type" value="Genomic_DNA"/>
</dbReference>
<dbReference type="Gene3D" id="1.10.10.10">
    <property type="entry name" value="Winged helix-like DNA-binding domain superfamily/Winged helix DNA-binding domain"/>
    <property type="match status" value="1"/>
</dbReference>
<protein>
    <submittedName>
        <fullName evidence="1">Terminase small subunit</fullName>
    </submittedName>
</protein>